<evidence type="ECO:0000256" key="3">
    <source>
        <dbReference type="ARBA" id="ARBA00022748"/>
    </source>
</evidence>
<dbReference type="InterPro" id="IPR017560">
    <property type="entry name" value="Cyt_c_biogenesis_CcmI"/>
</dbReference>
<dbReference type="PANTHER" id="PTHR47870:SF1">
    <property type="entry name" value="CYTOCHROME C-TYPE BIOGENESIS PROTEIN CCMH"/>
    <property type="match status" value="1"/>
</dbReference>
<accession>A0ABU3T1I7</accession>
<dbReference type="SUPFAM" id="SSF48452">
    <property type="entry name" value="TPR-like"/>
    <property type="match status" value="1"/>
</dbReference>
<evidence type="ECO:0000259" key="7">
    <source>
        <dbReference type="Pfam" id="PF23892"/>
    </source>
</evidence>
<feature type="domain" description="Cytochrome c-type biogenesis protein H TPR" evidence="8">
    <location>
        <begin position="115"/>
        <end position="270"/>
    </location>
</feature>
<proteinExistence type="predicted"/>
<comment type="subcellular location">
    <subcellularLocation>
        <location evidence="1">Cell envelope</location>
    </subcellularLocation>
</comment>
<dbReference type="Gene3D" id="1.25.40.10">
    <property type="entry name" value="Tetratricopeptide repeat domain"/>
    <property type="match status" value="1"/>
</dbReference>
<gene>
    <name evidence="9" type="primary">ccmI</name>
    <name evidence="9" type="ORF">RS130_21560</name>
</gene>
<feature type="transmembrane region" description="Helical" evidence="6">
    <location>
        <begin position="89"/>
        <end position="109"/>
    </location>
</feature>
<dbReference type="InterPro" id="IPR056413">
    <property type="entry name" value="TPR_CcmH_CycH"/>
</dbReference>
<dbReference type="PROSITE" id="PS50005">
    <property type="entry name" value="TPR"/>
    <property type="match status" value="1"/>
</dbReference>
<evidence type="ECO:0000256" key="1">
    <source>
        <dbReference type="ARBA" id="ARBA00004196"/>
    </source>
</evidence>
<dbReference type="EMBL" id="JAWDIO010000002">
    <property type="protein sequence ID" value="MDU0356131.1"/>
    <property type="molecule type" value="Genomic_DNA"/>
</dbReference>
<dbReference type="SMART" id="SM00028">
    <property type="entry name" value="TPR"/>
    <property type="match status" value="2"/>
</dbReference>
<dbReference type="NCBIfam" id="TIGR03142">
    <property type="entry name" value="cytochro_ccmI"/>
    <property type="match status" value="1"/>
</dbReference>
<feature type="domain" description="Cytochrome c-type biogenesis protein H Ig-like" evidence="7">
    <location>
        <begin position="314"/>
        <end position="422"/>
    </location>
</feature>
<dbReference type="InterPro" id="IPR011990">
    <property type="entry name" value="TPR-like_helical_dom_sf"/>
</dbReference>
<organism evidence="9 10">
    <name type="scientific">Paraglaciecola aquimarina</name>
    <dbReference type="NCBI Taxonomy" id="1235557"/>
    <lineage>
        <taxon>Bacteria</taxon>
        <taxon>Pseudomonadati</taxon>
        <taxon>Pseudomonadota</taxon>
        <taxon>Gammaproteobacteria</taxon>
        <taxon>Alteromonadales</taxon>
        <taxon>Alteromonadaceae</taxon>
        <taxon>Paraglaciecola</taxon>
    </lineage>
</organism>
<dbReference type="PANTHER" id="PTHR47870">
    <property type="entry name" value="CYTOCHROME C-TYPE BIOGENESIS PROTEIN CCMH"/>
    <property type="match status" value="1"/>
</dbReference>
<feature type="transmembrane region" description="Helical" evidence="6">
    <location>
        <begin position="6"/>
        <end position="24"/>
    </location>
</feature>
<dbReference type="InterPro" id="IPR051263">
    <property type="entry name" value="C-type_cytochrome_biogenesis"/>
</dbReference>
<dbReference type="Proteomes" id="UP001247805">
    <property type="component" value="Unassembled WGS sequence"/>
</dbReference>
<dbReference type="RefSeq" id="WP_316027635.1">
    <property type="nucleotide sequence ID" value="NZ_JAWDIO010000002.1"/>
</dbReference>
<evidence type="ECO:0000313" key="10">
    <source>
        <dbReference type="Proteomes" id="UP001247805"/>
    </source>
</evidence>
<keyword evidence="6" id="KW-0812">Transmembrane</keyword>
<feature type="repeat" description="TPR" evidence="5">
    <location>
        <begin position="162"/>
        <end position="195"/>
    </location>
</feature>
<evidence type="ECO:0000259" key="8">
    <source>
        <dbReference type="Pfam" id="PF23914"/>
    </source>
</evidence>
<keyword evidence="6" id="KW-0472">Membrane</keyword>
<sequence>MNQFYVGAALLLVAAVVIIIFPWLRRNSAKQEDTLTNTGIIRQRIDELTSEQDQGLLSEKDRQLSENEFKMALLDEVKSKDSESSSGKLAVLVALVISLAVGLTVYYHANEVDKIVHWQQTKQSTSELGQRILQGDENLTLEDMQDFSLGLRSRLIEEPDDPIGWMLLGRVSAAINRVDNAIKAFEKSVELDPNNTGTLSSYAQALLMTGQEQQILQAKRVLLHVLSVEADNTNAMGMLAVAASELGDKQLALDNWQKLRQFVPKEDPNYLAIGQRIEQLTIELQGGQADSKGAEAPLTENSAKDVENSGNKRVAVTVTLASELEGQLPKAGYLFVFAQDPTGQVRMPAAVVKMPLPGLPVVVELSNQNAMMANYTLSQLKQAKLVARISADENVMPASGELEGELEVSLSDSELTKENIVINKVLK</sequence>
<evidence type="ECO:0000256" key="6">
    <source>
        <dbReference type="SAM" id="Phobius"/>
    </source>
</evidence>
<dbReference type="Pfam" id="PF23892">
    <property type="entry name" value="Ig_CycH"/>
    <property type="match status" value="1"/>
</dbReference>
<dbReference type="Pfam" id="PF23914">
    <property type="entry name" value="TPR_CcmH_CycH"/>
    <property type="match status" value="1"/>
</dbReference>
<keyword evidence="3" id="KW-0201">Cytochrome c-type biogenesis</keyword>
<dbReference type="InterPro" id="IPR056412">
    <property type="entry name" value="Ig_CycH"/>
</dbReference>
<keyword evidence="10" id="KW-1185">Reference proteome</keyword>
<name>A0ABU3T1I7_9ALTE</name>
<evidence type="ECO:0000256" key="4">
    <source>
        <dbReference type="ARBA" id="ARBA00022803"/>
    </source>
</evidence>
<comment type="caution">
    <text evidence="9">The sequence shown here is derived from an EMBL/GenBank/DDBJ whole genome shotgun (WGS) entry which is preliminary data.</text>
</comment>
<reference evidence="9 10" key="1">
    <citation type="submission" date="2023-10" db="EMBL/GenBank/DDBJ databases">
        <title>Glaciecola aquimarina strain GGW-M5 nov., isolated from a coastal seawater.</title>
        <authorList>
            <person name="Bayburt H."/>
            <person name="Kim J.M."/>
            <person name="Choi B.J."/>
            <person name="Jeon C.O."/>
        </authorList>
    </citation>
    <scope>NUCLEOTIDE SEQUENCE [LARGE SCALE GENOMIC DNA]</scope>
    <source>
        <strain evidence="9 10">KCTC 32108</strain>
    </source>
</reference>
<protein>
    <submittedName>
        <fullName evidence="9">C-type cytochrome biogenesis protein CcmI</fullName>
    </submittedName>
</protein>
<evidence type="ECO:0000256" key="5">
    <source>
        <dbReference type="PROSITE-ProRule" id="PRU00339"/>
    </source>
</evidence>
<keyword evidence="4 5" id="KW-0802">TPR repeat</keyword>
<keyword evidence="2" id="KW-0677">Repeat</keyword>
<evidence type="ECO:0000313" key="9">
    <source>
        <dbReference type="EMBL" id="MDU0356131.1"/>
    </source>
</evidence>
<evidence type="ECO:0000256" key="2">
    <source>
        <dbReference type="ARBA" id="ARBA00022737"/>
    </source>
</evidence>
<dbReference type="InterPro" id="IPR019734">
    <property type="entry name" value="TPR_rpt"/>
</dbReference>
<keyword evidence="6" id="KW-1133">Transmembrane helix</keyword>